<evidence type="ECO:0000313" key="2">
    <source>
        <dbReference type="Proteomes" id="UP001221208"/>
    </source>
</evidence>
<evidence type="ECO:0000313" key="1">
    <source>
        <dbReference type="EMBL" id="MDC8756529.1"/>
    </source>
</evidence>
<organism evidence="1 2">
    <name type="scientific">Janthinobacterium fluminis</name>
    <dbReference type="NCBI Taxonomy" id="2987524"/>
    <lineage>
        <taxon>Bacteria</taxon>
        <taxon>Pseudomonadati</taxon>
        <taxon>Pseudomonadota</taxon>
        <taxon>Betaproteobacteria</taxon>
        <taxon>Burkholderiales</taxon>
        <taxon>Oxalobacteraceae</taxon>
        <taxon>Janthinobacterium</taxon>
    </lineage>
</organism>
<sequence length="91" mass="10271">MSFYRRLQGARTVEAGHFDPDATCAAGNDASILEVYHPYQIPASAESSRRRARKESVCNTLFYCEIAIFVEKNFTLFDALYKIAASVNQTR</sequence>
<gene>
    <name evidence="1" type="ORF">OIK44_02875</name>
</gene>
<comment type="caution">
    <text evidence="1">The sequence shown here is derived from an EMBL/GenBank/DDBJ whole genome shotgun (WGS) entry which is preliminary data.</text>
</comment>
<protein>
    <submittedName>
        <fullName evidence="1">Uncharacterized protein</fullName>
    </submittedName>
</protein>
<proteinExistence type="predicted"/>
<dbReference type="EMBL" id="JAQQXR010000001">
    <property type="protein sequence ID" value="MDC8756529.1"/>
    <property type="molecule type" value="Genomic_DNA"/>
</dbReference>
<reference evidence="1 2" key="1">
    <citation type="submission" date="2022-10" db="EMBL/GenBank/DDBJ databases">
        <title>Janthinobacterium sp. hw3 Genome sequencing.</title>
        <authorList>
            <person name="Park S."/>
        </authorList>
    </citation>
    <scope>NUCLEOTIDE SEQUENCE [LARGE SCALE GENOMIC DNA]</scope>
    <source>
        <strain evidence="2">hw3</strain>
    </source>
</reference>
<dbReference type="Proteomes" id="UP001221208">
    <property type="component" value="Unassembled WGS sequence"/>
</dbReference>
<keyword evidence="2" id="KW-1185">Reference proteome</keyword>
<dbReference type="RefSeq" id="WP_273669164.1">
    <property type="nucleotide sequence ID" value="NZ_JAQQXR010000001.1"/>
</dbReference>
<accession>A0ABT5JV73</accession>
<name>A0ABT5JV73_9BURK</name>